<dbReference type="Proteomes" id="UP001225034">
    <property type="component" value="Unassembled WGS sequence"/>
</dbReference>
<dbReference type="EMBL" id="JAUSUA010000005">
    <property type="protein sequence ID" value="MDQ0208502.1"/>
    <property type="molecule type" value="Genomic_DNA"/>
</dbReference>
<sequence>MKHIFCTIIHPLFVKMFAKEIDQHELILKDD</sequence>
<proteinExistence type="predicted"/>
<gene>
    <name evidence="1" type="ORF">J2S05_003313</name>
</gene>
<protein>
    <submittedName>
        <fullName evidence="1">Uncharacterized protein</fullName>
    </submittedName>
</protein>
<comment type="caution">
    <text evidence="1">The sequence shown here is derived from an EMBL/GenBank/DDBJ whole genome shotgun (WGS) entry which is preliminary data.</text>
</comment>
<accession>A0ABT9YKV5</accession>
<reference evidence="1 2" key="1">
    <citation type="submission" date="2023-07" db="EMBL/GenBank/DDBJ databases">
        <title>Genomic Encyclopedia of Type Strains, Phase IV (KMG-IV): sequencing the most valuable type-strain genomes for metagenomic binning, comparative biology and taxonomic classification.</title>
        <authorList>
            <person name="Goeker M."/>
        </authorList>
    </citation>
    <scope>NUCLEOTIDE SEQUENCE [LARGE SCALE GENOMIC DNA]</scope>
    <source>
        <strain evidence="1 2">DSM 19154</strain>
    </source>
</reference>
<organism evidence="1 2">
    <name type="scientific">Alkalicoccobacillus murimartini</name>
    <dbReference type="NCBI Taxonomy" id="171685"/>
    <lineage>
        <taxon>Bacteria</taxon>
        <taxon>Bacillati</taxon>
        <taxon>Bacillota</taxon>
        <taxon>Bacilli</taxon>
        <taxon>Bacillales</taxon>
        <taxon>Bacillaceae</taxon>
        <taxon>Alkalicoccobacillus</taxon>
    </lineage>
</organism>
<evidence type="ECO:0000313" key="1">
    <source>
        <dbReference type="EMBL" id="MDQ0208502.1"/>
    </source>
</evidence>
<evidence type="ECO:0000313" key="2">
    <source>
        <dbReference type="Proteomes" id="UP001225034"/>
    </source>
</evidence>
<keyword evidence="2" id="KW-1185">Reference proteome</keyword>
<name>A0ABT9YKV5_9BACI</name>